<feature type="domain" description="Phage tail-like C-terminal" evidence="2">
    <location>
        <begin position="147"/>
        <end position="253"/>
    </location>
</feature>
<proteinExistence type="predicted"/>
<dbReference type="InterPro" id="IPR046688">
    <property type="entry name" value="DUF6558_N"/>
</dbReference>
<dbReference type="EMBL" id="UGTB01000004">
    <property type="protein sequence ID" value="SUB62150.1"/>
    <property type="molecule type" value="Genomic_DNA"/>
</dbReference>
<name>A0A379CIG2_9FIRM</name>
<protein>
    <submittedName>
        <fullName evidence="3">Phage-related protein</fullName>
    </submittedName>
</protein>
<evidence type="ECO:0000313" key="6">
    <source>
        <dbReference type="Proteomes" id="UP000255101"/>
    </source>
</evidence>
<dbReference type="Pfam" id="PF20195">
    <property type="entry name" value="DUF6558"/>
    <property type="match status" value="1"/>
</dbReference>
<evidence type="ECO:0000313" key="3">
    <source>
        <dbReference type="EMBL" id="SUB62150.1"/>
    </source>
</evidence>
<dbReference type="RefSeq" id="WP_019595606.1">
    <property type="nucleotide sequence ID" value="NZ_FOVA01000007.1"/>
</dbReference>
<evidence type="ECO:0000259" key="2">
    <source>
        <dbReference type="Pfam" id="PF20753"/>
    </source>
</evidence>
<dbReference type="Pfam" id="PF20753">
    <property type="entry name" value="DUF6558_C"/>
    <property type="match status" value="1"/>
</dbReference>
<organism evidence="3 6">
    <name type="scientific">Peptostreptococcus anaerobius</name>
    <dbReference type="NCBI Taxonomy" id="1261"/>
    <lineage>
        <taxon>Bacteria</taxon>
        <taxon>Bacillati</taxon>
        <taxon>Bacillota</taxon>
        <taxon>Clostridia</taxon>
        <taxon>Peptostreptococcales</taxon>
        <taxon>Peptostreptococcaceae</taxon>
        <taxon>Peptostreptococcus</taxon>
    </lineage>
</organism>
<gene>
    <name evidence="3" type="ORF">NCTC11460_02158</name>
    <name evidence="4" type="ORF">NCTC11460_02191</name>
    <name evidence="5" type="ORF">NCTC11460_02196</name>
</gene>
<evidence type="ECO:0000313" key="5">
    <source>
        <dbReference type="EMBL" id="SUB78757.1"/>
    </source>
</evidence>
<dbReference type="InterPro" id="IPR048276">
    <property type="entry name" value="Phage_tail-like_C"/>
</dbReference>
<sequence length="259" mass="29985">MVFHSDKFIFDGKTSSSEGIALIDTSSNDVLMDYGIPFSNKIRVENSFGGNPFYTYEDSPPDTITLEFCLLENDSTGAIWTEEQEERILNWLVQDKFCEFQSMDYPDLYFYLIATKVKKKRNHELRGILEIEFQPYYKHPIKKIKKATEVSDEKSITINNSSISEKKVYPIFSIEALDNTECIIENTSFKNKKPLKISSLKKGQKIIIDNSMHLVIGENDENLFHLVDRNWVYLIKGENNLKVNGKVKIEIQCNLEVKL</sequence>
<evidence type="ECO:0000259" key="1">
    <source>
        <dbReference type="Pfam" id="PF20195"/>
    </source>
</evidence>
<evidence type="ECO:0000313" key="4">
    <source>
        <dbReference type="EMBL" id="SUB78752.1"/>
    </source>
</evidence>
<feature type="domain" description="DUF6558" evidence="1">
    <location>
        <begin position="6"/>
        <end position="124"/>
    </location>
</feature>
<accession>A0A379CIG2</accession>
<dbReference type="EMBL" id="UGTB01000005">
    <property type="protein sequence ID" value="SUB78752.1"/>
    <property type="molecule type" value="Genomic_DNA"/>
</dbReference>
<dbReference type="AlphaFoldDB" id="A0A379CIG2"/>
<reference evidence="3 6" key="1">
    <citation type="submission" date="2018-06" db="EMBL/GenBank/DDBJ databases">
        <authorList>
            <consortium name="Pathogen Informatics"/>
            <person name="Doyle S."/>
        </authorList>
    </citation>
    <scope>NUCLEOTIDE SEQUENCE [LARGE SCALE GENOMIC DNA]</scope>
    <source>
        <strain evidence="3 6">NCTC11460</strain>
    </source>
</reference>
<dbReference type="EMBL" id="UGTB01000005">
    <property type="protein sequence ID" value="SUB78757.1"/>
    <property type="molecule type" value="Genomic_DNA"/>
</dbReference>
<dbReference type="Proteomes" id="UP000255101">
    <property type="component" value="Unassembled WGS sequence"/>
</dbReference>